<proteinExistence type="predicted"/>
<comment type="caution">
    <text evidence="1">The sequence shown here is derived from an EMBL/GenBank/DDBJ whole genome shotgun (WGS) entry which is preliminary data.</text>
</comment>
<dbReference type="Proteomes" id="UP001597368">
    <property type="component" value="Unassembled WGS sequence"/>
</dbReference>
<accession>A0ABW4SP71</accession>
<dbReference type="RefSeq" id="WP_379570619.1">
    <property type="nucleotide sequence ID" value="NZ_JBHUFV010000015.1"/>
</dbReference>
<sequence length="44" mass="4882">MMISCHEEGEPCWFADIDDLGCQSRFAAFVMEEVVVRYGAAVPA</sequence>
<keyword evidence="2" id="KW-1185">Reference proteome</keyword>
<reference evidence="2" key="1">
    <citation type="journal article" date="2019" name="Int. J. Syst. Evol. Microbiol.">
        <title>The Global Catalogue of Microorganisms (GCM) 10K type strain sequencing project: providing services to taxonomists for standard genome sequencing and annotation.</title>
        <authorList>
            <consortium name="The Broad Institute Genomics Platform"/>
            <consortium name="The Broad Institute Genome Sequencing Center for Infectious Disease"/>
            <person name="Wu L."/>
            <person name="Ma J."/>
        </authorList>
    </citation>
    <scope>NUCLEOTIDE SEQUENCE [LARGE SCALE GENOMIC DNA]</scope>
    <source>
        <strain evidence="2">ICMP 6774ER</strain>
    </source>
</reference>
<dbReference type="EMBL" id="JBHUFV010000015">
    <property type="protein sequence ID" value="MFD1931357.1"/>
    <property type="molecule type" value="Genomic_DNA"/>
</dbReference>
<name>A0ABW4SP71_9ACTN</name>
<organism evidence="1 2">
    <name type="scientific">Nonomuraea mangrovi</name>
    <dbReference type="NCBI Taxonomy" id="2316207"/>
    <lineage>
        <taxon>Bacteria</taxon>
        <taxon>Bacillati</taxon>
        <taxon>Actinomycetota</taxon>
        <taxon>Actinomycetes</taxon>
        <taxon>Streptosporangiales</taxon>
        <taxon>Streptosporangiaceae</taxon>
        <taxon>Nonomuraea</taxon>
    </lineage>
</organism>
<protein>
    <submittedName>
        <fullName evidence="1">Uncharacterized protein</fullName>
    </submittedName>
</protein>
<evidence type="ECO:0000313" key="2">
    <source>
        <dbReference type="Proteomes" id="UP001597368"/>
    </source>
</evidence>
<gene>
    <name evidence="1" type="ORF">ACFSKW_07715</name>
</gene>
<evidence type="ECO:0000313" key="1">
    <source>
        <dbReference type="EMBL" id="MFD1931357.1"/>
    </source>
</evidence>